<comment type="caution">
    <text evidence="11">The sequence shown here is derived from an EMBL/GenBank/DDBJ whole genome shotgun (WGS) entry which is preliminary data.</text>
</comment>
<evidence type="ECO:0000256" key="4">
    <source>
        <dbReference type="ARBA" id="ARBA00022723"/>
    </source>
</evidence>
<dbReference type="InterPro" id="IPR003730">
    <property type="entry name" value="Cu_polyphenol_OxRdtase"/>
</dbReference>
<evidence type="ECO:0000256" key="9">
    <source>
        <dbReference type="ARBA" id="ARBA00049893"/>
    </source>
</evidence>
<protein>
    <recommendedName>
        <fullName evidence="10">Purine nucleoside phosphorylase</fullName>
    </recommendedName>
</protein>
<evidence type="ECO:0000256" key="5">
    <source>
        <dbReference type="ARBA" id="ARBA00022801"/>
    </source>
</evidence>
<dbReference type="GO" id="GO:0016787">
    <property type="term" value="F:hydrolase activity"/>
    <property type="evidence" value="ECO:0007669"/>
    <property type="project" value="UniProtKB-KW"/>
</dbReference>
<comment type="similarity">
    <text evidence="2 10">Belongs to the purine nucleoside phosphorylase YfiH/LACC1 family.</text>
</comment>
<gene>
    <name evidence="11" type="primary">yfiH_2</name>
    <name evidence="11" type="ORF">Ltuc_1696</name>
</gene>
<comment type="catalytic activity">
    <reaction evidence="1">
        <text>inosine + phosphate = alpha-D-ribose 1-phosphate + hypoxanthine</text>
        <dbReference type="Rhea" id="RHEA:27646"/>
        <dbReference type="ChEBI" id="CHEBI:17368"/>
        <dbReference type="ChEBI" id="CHEBI:17596"/>
        <dbReference type="ChEBI" id="CHEBI:43474"/>
        <dbReference type="ChEBI" id="CHEBI:57720"/>
        <dbReference type="EC" id="2.4.2.1"/>
    </reaction>
    <physiologicalReaction direction="left-to-right" evidence="1">
        <dbReference type="Rhea" id="RHEA:27647"/>
    </physiologicalReaction>
</comment>
<evidence type="ECO:0000256" key="2">
    <source>
        <dbReference type="ARBA" id="ARBA00007353"/>
    </source>
</evidence>
<dbReference type="PATRIC" id="fig|40335.7.peg.1801"/>
<evidence type="ECO:0000256" key="1">
    <source>
        <dbReference type="ARBA" id="ARBA00000553"/>
    </source>
</evidence>
<dbReference type="AlphaFoldDB" id="A0A0W0ZY16"/>
<dbReference type="GO" id="GO:0005507">
    <property type="term" value="F:copper ion binding"/>
    <property type="evidence" value="ECO:0007669"/>
    <property type="project" value="TreeGrafter"/>
</dbReference>
<dbReference type="InterPro" id="IPR038371">
    <property type="entry name" value="Cu_polyphenol_OxRdtase_sf"/>
</dbReference>
<keyword evidence="12" id="KW-1185">Reference proteome</keyword>
<evidence type="ECO:0000256" key="10">
    <source>
        <dbReference type="RuleBase" id="RU361274"/>
    </source>
</evidence>
<comment type="catalytic activity">
    <reaction evidence="8">
        <text>adenosine + phosphate = alpha-D-ribose 1-phosphate + adenine</text>
        <dbReference type="Rhea" id="RHEA:27642"/>
        <dbReference type="ChEBI" id="CHEBI:16335"/>
        <dbReference type="ChEBI" id="CHEBI:16708"/>
        <dbReference type="ChEBI" id="CHEBI:43474"/>
        <dbReference type="ChEBI" id="CHEBI:57720"/>
        <dbReference type="EC" id="2.4.2.1"/>
    </reaction>
    <physiologicalReaction direction="left-to-right" evidence="8">
        <dbReference type="Rhea" id="RHEA:27643"/>
    </physiologicalReaction>
</comment>
<evidence type="ECO:0000313" key="11">
    <source>
        <dbReference type="EMBL" id="KTD73849.1"/>
    </source>
</evidence>
<dbReference type="STRING" id="40335.Ltuc_1696"/>
<evidence type="ECO:0000256" key="3">
    <source>
        <dbReference type="ARBA" id="ARBA00022679"/>
    </source>
</evidence>
<dbReference type="SUPFAM" id="SSF64438">
    <property type="entry name" value="CNF1/YfiH-like putative cysteine hydrolases"/>
    <property type="match status" value="1"/>
</dbReference>
<sequence>MNVRLEFLTDCLLESISSIEHGFFTRTGGISEGAYSSLNCSYYRDNKDHVRENRHRVMSHLGKAPSSLRMFTDMYSDKTIIVDRSWDENTLVHADAMVTNHKNIVLGALSADCPVLLFADTEQQVIGIAHAGWRSARAGIIESCISKMLDLGAKTENIVSSIGPCIAQESYEVDSEFYKMFINDDETNLELFIPSVRNNFFMFDLRMYVLKKLKNLSVSYISYVDIDTYKDEKRFFSCRRSYHKNEKGYGCNLSFINLKE</sequence>
<evidence type="ECO:0000256" key="6">
    <source>
        <dbReference type="ARBA" id="ARBA00022833"/>
    </source>
</evidence>
<dbReference type="Proteomes" id="UP000054693">
    <property type="component" value="Unassembled WGS sequence"/>
</dbReference>
<dbReference type="PANTHER" id="PTHR30616:SF2">
    <property type="entry name" value="PURINE NUCLEOSIDE PHOSPHORYLASE LACC1"/>
    <property type="match status" value="1"/>
</dbReference>
<dbReference type="PANTHER" id="PTHR30616">
    <property type="entry name" value="UNCHARACTERIZED PROTEIN YFIH"/>
    <property type="match status" value="1"/>
</dbReference>
<reference evidence="11 12" key="1">
    <citation type="submission" date="2015-11" db="EMBL/GenBank/DDBJ databases">
        <title>Genomic analysis of 38 Legionella species identifies large and diverse effector repertoires.</title>
        <authorList>
            <person name="Burstein D."/>
            <person name="Amaro F."/>
            <person name="Zusman T."/>
            <person name="Lifshitz Z."/>
            <person name="Cohen O."/>
            <person name="Gilbert J.A."/>
            <person name="Pupko T."/>
            <person name="Shuman H.A."/>
            <person name="Segal G."/>
        </authorList>
    </citation>
    <scope>NUCLEOTIDE SEQUENCE [LARGE SCALE GENOMIC DNA]</scope>
    <source>
        <strain evidence="11 12">ATCC 49180</strain>
    </source>
</reference>
<dbReference type="GO" id="GO:0017061">
    <property type="term" value="F:S-methyl-5-thioadenosine phosphorylase activity"/>
    <property type="evidence" value="ECO:0007669"/>
    <property type="project" value="UniProtKB-EC"/>
</dbReference>
<name>A0A0W0ZY16_9GAMM</name>
<dbReference type="NCBIfam" id="TIGR00726">
    <property type="entry name" value="peptidoglycan editing factor PgeF"/>
    <property type="match status" value="1"/>
</dbReference>
<dbReference type="Gene3D" id="3.60.140.10">
    <property type="entry name" value="CNF1/YfiH-like putative cysteine hydrolases"/>
    <property type="match status" value="1"/>
</dbReference>
<organism evidence="11 12">
    <name type="scientific">Legionella tucsonensis</name>
    <dbReference type="NCBI Taxonomy" id="40335"/>
    <lineage>
        <taxon>Bacteria</taxon>
        <taxon>Pseudomonadati</taxon>
        <taxon>Pseudomonadota</taxon>
        <taxon>Gammaproteobacteria</taxon>
        <taxon>Legionellales</taxon>
        <taxon>Legionellaceae</taxon>
        <taxon>Legionella</taxon>
    </lineage>
</organism>
<dbReference type="EMBL" id="LNZA01000001">
    <property type="protein sequence ID" value="KTD73849.1"/>
    <property type="molecule type" value="Genomic_DNA"/>
</dbReference>
<dbReference type="Pfam" id="PF02578">
    <property type="entry name" value="Cu-oxidase_4"/>
    <property type="match status" value="1"/>
</dbReference>
<evidence type="ECO:0000256" key="7">
    <source>
        <dbReference type="ARBA" id="ARBA00047989"/>
    </source>
</evidence>
<dbReference type="RefSeq" id="WP_058520844.1">
    <property type="nucleotide sequence ID" value="NZ_CAAAIP010000001.1"/>
</dbReference>
<dbReference type="InterPro" id="IPR011324">
    <property type="entry name" value="Cytotoxic_necrot_fac-like_cat"/>
</dbReference>
<keyword evidence="5" id="KW-0378">Hydrolase</keyword>
<dbReference type="CDD" id="cd16833">
    <property type="entry name" value="YfiH"/>
    <property type="match status" value="1"/>
</dbReference>
<proteinExistence type="inferred from homology"/>
<comment type="catalytic activity">
    <reaction evidence="7">
        <text>adenosine + H2O + H(+) = inosine + NH4(+)</text>
        <dbReference type="Rhea" id="RHEA:24408"/>
        <dbReference type="ChEBI" id="CHEBI:15377"/>
        <dbReference type="ChEBI" id="CHEBI:15378"/>
        <dbReference type="ChEBI" id="CHEBI:16335"/>
        <dbReference type="ChEBI" id="CHEBI:17596"/>
        <dbReference type="ChEBI" id="CHEBI:28938"/>
        <dbReference type="EC" id="3.5.4.4"/>
    </reaction>
    <physiologicalReaction direction="left-to-right" evidence="7">
        <dbReference type="Rhea" id="RHEA:24409"/>
    </physiologicalReaction>
</comment>
<dbReference type="OrthoDB" id="4279at2"/>
<keyword evidence="3" id="KW-0808">Transferase</keyword>
<keyword evidence="6" id="KW-0862">Zinc</keyword>
<evidence type="ECO:0000313" key="12">
    <source>
        <dbReference type="Proteomes" id="UP000054693"/>
    </source>
</evidence>
<accession>A0A0W0ZY16</accession>
<evidence type="ECO:0000256" key="8">
    <source>
        <dbReference type="ARBA" id="ARBA00048968"/>
    </source>
</evidence>
<comment type="catalytic activity">
    <reaction evidence="9">
        <text>S-methyl-5'-thioadenosine + phosphate = 5-(methylsulfanyl)-alpha-D-ribose 1-phosphate + adenine</text>
        <dbReference type="Rhea" id="RHEA:11852"/>
        <dbReference type="ChEBI" id="CHEBI:16708"/>
        <dbReference type="ChEBI" id="CHEBI:17509"/>
        <dbReference type="ChEBI" id="CHEBI:43474"/>
        <dbReference type="ChEBI" id="CHEBI:58533"/>
        <dbReference type="EC" id="2.4.2.28"/>
    </reaction>
    <physiologicalReaction direction="left-to-right" evidence="9">
        <dbReference type="Rhea" id="RHEA:11853"/>
    </physiologicalReaction>
</comment>
<keyword evidence="4" id="KW-0479">Metal-binding</keyword>